<keyword evidence="1" id="KW-1133">Transmembrane helix</keyword>
<keyword evidence="1" id="KW-0812">Transmembrane</keyword>
<dbReference type="RefSeq" id="WP_119048735.1">
    <property type="nucleotide sequence ID" value="NZ_CP032157.1"/>
</dbReference>
<feature type="transmembrane region" description="Helical" evidence="1">
    <location>
        <begin position="148"/>
        <end position="164"/>
    </location>
</feature>
<keyword evidence="1" id="KW-0472">Membrane</keyword>
<gene>
    <name evidence="2" type="ORF">D3H65_02455</name>
</gene>
<feature type="transmembrane region" description="Helical" evidence="1">
    <location>
        <begin position="116"/>
        <end position="136"/>
    </location>
</feature>
<dbReference type="EMBL" id="CP032157">
    <property type="protein sequence ID" value="AXY72897.1"/>
    <property type="molecule type" value="Genomic_DNA"/>
</dbReference>
<dbReference type="Proteomes" id="UP000263900">
    <property type="component" value="Chromosome"/>
</dbReference>
<feature type="transmembrane region" description="Helical" evidence="1">
    <location>
        <begin position="9"/>
        <end position="28"/>
    </location>
</feature>
<reference evidence="2 3" key="1">
    <citation type="submission" date="2018-09" db="EMBL/GenBank/DDBJ databases">
        <title>Genome sequencing of strain 6GH32-13.</title>
        <authorList>
            <person name="Weon H.-Y."/>
            <person name="Heo J."/>
            <person name="Kwon S.-W."/>
        </authorList>
    </citation>
    <scope>NUCLEOTIDE SEQUENCE [LARGE SCALE GENOMIC DNA]</scope>
    <source>
        <strain evidence="2 3">5GH32-13</strain>
    </source>
</reference>
<name>A0A3B7MH37_9BACT</name>
<dbReference type="AlphaFoldDB" id="A0A3B7MH37"/>
<evidence type="ECO:0000313" key="3">
    <source>
        <dbReference type="Proteomes" id="UP000263900"/>
    </source>
</evidence>
<evidence type="ECO:0000313" key="2">
    <source>
        <dbReference type="EMBL" id="AXY72897.1"/>
    </source>
</evidence>
<protein>
    <submittedName>
        <fullName evidence="2">Uncharacterized protein</fullName>
    </submittedName>
</protein>
<keyword evidence="3" id="KW-1185">Reference proteome</keyword>
<dbReference type="KEGG" id="pseg:D3H65_02455"/>
<sequence>MAAPPTHRILIWLSLAIGIMITSDNFLLPKHQQMEVLDNGTTSRTRTEVDSWLTYFFLTKAGNKYKVPEYLYNAVLIGDTFQIQKTLLCRRPARLSWCEKEGRCYISDIGTINGNYWGYGVMAYLIIHSLLMTLGIIKTGIPGKRKQVYFCFGIALSTLAFYLIF</sequence>
<organism evidence="2 3">
    <name type="scientific">Paraflavitalea soli</name>
    <dbReference type="NCBI Taxonomy" id="2315862"/>
    <lineage>
        <taxon>Bacteria</taxon>
        <taxon>Pseudomonadati</taxon>
        <taxon>Bacteroidota</taxon>
        <taxon>Chitinophagia</taxon>
        <taxon>Chitinophagales</taxon>
        <taxon>Chitinophagaceae</taxon>
        <taxon>Paraflavitalea</taxon>
    </lineage>
</organism>
<evidence type="ECO:0000256" key="1">
    <source>
        <dbReference type="SAM" id="Phobius"/>
    </source>
</evidence>
<accession>A0A3B7MH37</accession>
<proteinExistence type="predicted"/>